<dbReference type="Proteomes" id="UP001457282">
    <property type="component" value="Unassembled WGS sequence"/>
</dbReference>
<gene>
    <name evidence="3" type="ORF">M0R45_030810</name>
</gene>
<accession>A0AAW1WC90</accession>
<keyword evidence="2" id="KW-0732">Signal</keyword>
<feature type="compositionally biased region" description="Polar residues" evidence="1">
    <location>
        <begin position="23"/>
        <end position="40"/>
    </location>
</feature>
<dbReference type="AlphaFoldDB" id="A0AAW1WC90"/>
<evidence type="ECO:0000256" key="2">
    <source>
        <dbReference type="SAM" id="SignalP"/>
    </source>
</evidence>
<protein>
    <submittedName>
        <fullName evidence="3">Uncharacterized protein</fullName>
    </submittedName>
</protein>
<evidence type="ECO:0000313" key="3">
    <source>
        <dbReference type="EMBL" id="KAK9922342.1"/>
    </source>
</evidence>
<keyword evidence="4" id="KW-1185">Reference proteome</keyword>
<name>A0AAW1WC90_RUBAR</name>
<feature type="region of interest" description="Disordered" evidence="1">
    <location>
        <begin position="81"/>
        <end position="119"/>
    </location>
</feature>
<feature type="region of interest" description="Disordered" evidence="1">
    <location>
        <begin position="20"/>
        <end position="42"/>
    </location>
</feature>
<sequence length="119" mass="13144">MASLTLLILCLCQYLQNNPPNPQSTTSSLSHREQPANQLTRALPLLHSISQNHHGSTTSPISQEHPLPKILAPFLFTKPGRALNHYPQSTKSDSPNLLNLPNHPSNRPKPANHQNQPIS</sequence>
<feature type="chain" id="PRO_5043878529" evidence="2">
    <location>
        <begin position="18"/>
        <end position="119"/>
    </location>
</feature>
<evidence type="ECO:0000313" key="4">
    <source>
        <dbReference type="Proteomes" id="UP001457282"/>
    </source>
</evidence>
<reference evidence="3 4" key="1">
    <citation type="journal article" date="2023" name="G3 (Bethesda)">
        <title>A chromosome-length genome assembly and annotation of blackberry (Rubus argutus, cv. 'Hillquist').</title>
        <authorList>
            <person name="Bruna T."/>
            <person name="Aryal R."/>
            <person name="Dudchenko O."/>
            <person name="Sargent D.J."/>
            <person name="Mead D."/>
            <person name="Buti M."/>
            <person name="Cavallini A."/>
            <person name="Hytonen T."/>
            <person name="Andres J."/>
            <person name="Pham M."/>
            <person name="Weisz D."/>
            <person name="Mascagni F."/>
            <person name="Usai G."/>
            <person name="Natali L."/>
            <person name="Bassil N."/>
            <person name="Fernandez G.E."/>
            <person name="Lomsadze A."/>
            <person name="Armour M."/>
            <person name="Olukolu B."/>
            <person name="Poorten T."/>
            <person name="Britton C."/>
            <person name="Davik J."/>
            <person name="Ashrafi H."/>
            <person name="Aiden E.L."/>
            <person name="Borodovsky M."/>
            <person name="Worthington M."/>
        </authorList>
    </citation>
    <scope>NUCLEOTIDE SEQUENCE [LARGE SCALE GENOMIC DNA]</scope>
    <source>
        <strain evidence="3">PI 553951</strain>
    </source>
</reference>
<proteinExistence type="predicted"/>
<comment type="caution">
    <text evidence="3">The sequence shown here is derived from an EMBL/GenBank/DDBJ whole genome shotgun (WGS) entry which is preliminary data.</text>
</comment>
<feature type="compositionally biased region" description="Low complexity" evidence="1">
    <location>
        <begin position="92"/>
        <end position="105"/>
    </location>
</feature>
<evidence type="ECO:0000256" key="1">
    <source>
        <dbReference type="SAM" id="MobiDB-lite"/>
    </source>
</evidence>
<feature type="signal peptide" evidence="2">
    <location>
        <begin position="1"/>
        <end position="17"/>
    </location>
</feature>
<dbReference type="EMBL" id="JBEDUW010000006">
    <property type="protein sequence ID" value="KAK9922342.1"/>
    <property type="molecule type" value="Genomic_DNA"/>
</dbReference>
<organism evidence="3 4">
    <name type="scientific">Rubus argutus</name>
    <name type="common">Southern blackberry</name>
    <dbReference type="NCBI Taxonomy" id="59490"/>
    <lineage>
        <taxon>Eukaryota</taxon>
        <taxon>Viridiplantae</taxon>
        <taxon>Streptophyta</taxon>
        <taxon>Embryophyta</taxon>
        <taxon>Tracheophyta</taxon>
        <taxon>Spermatophyta</taxon>
        <taxon>Magnoliopsida</taxon>
        <taxon>eudicotyledons</taxon>
        <taxon>Gunneridae</taxon>
        <taxon>Pentapetalae</taxon>
        <taxon>rosids</taxon>
        <taxon>fabids</taxon>
        <taxon>Rosales</taxon>
        <taxon>Rosaceae</taxon>
        <taxon>Rosoideae</taxon>
        <taxon>Rosoideae incertae sedis</taxon>
        <taxon>Rubus</taxon>
    </lineage>
</organism>